<dbReference type="RefSeq" id="WP_011719375.1">
    <property type="nucleotide sequence ID" value="NC_008578.1"/>
</dbReference>
<evidence type="ECO:0000313" key="5">
    <source>
        <dbReference type="Proteomes" id="UP000008221"/>
    </source>
</evidence>
<dbReference type="KEGG" id="ace:Acel_0539"/>
<dbReference type="InterPro" id="IPR027383">
    <property type="entry name" value="Znf_put"/>
</dbReference>
<organism evidence="4 5">
    <name type="scientific">Acidothermus cellulolyticus (strain ATCC 43068 / DSM 8971 / 11B)</name>
    <dbReference type="NCBI Taxonomy" id="351607"/>
    <lineage>
        <taxon>Bacteria</taxon>
        <taxon>Bacillati</taxon>
        <taxon>Actinomycetota</taxon>
        <taxon>Actinomycetes</taxon>
        <taxon>Acidothermales</taxon>
        <taxon>Acidothermaceae</taxon>
        <taxon>Acidothermus</taxon>
    </lineage>
</organism>
<proteinExistence type="predicted"/>
<sequence length="90" mass="10169">MSCGRPHAVPCSEVLEQVYVYLDGELGAEEIARIRQHLDECAPCLEEYGLDQLVKSLVARCCGHDHAPDALRQKILARIREIRVELSRPE</sequence>
<dbReference type="AlphaFoldDB" id="A0LSA2"/>
<dbReference type="HOGENOM" id="CLU_155928_0_0_11"/>
<dbReference type="FunCoup" id="A0LSA2">
    <property type="interactions" value="2"/>
</dbReference>
<keyword evidence="5" id="KW-1185">Reference proteome</keyword>
<protein>
    <submittedName>
        <fullName evidence="4">Anti-sigma factor</fullName>
    </submittedName>
</protein>
<accession>A0LSA2</accession>
<dbReference type="EMBL" id="CP000481">
    <property type="protein sequence ID" value="ABK52312.1"/>
    <property type="molecule type" value="Genomic_DNA"/>
</dbReference>
<dbReference type="OrthoDB" id="3267840at2"/>
<dbReference type="NCBIfam" id="TIGR03988">
    <property type="entry name" value="antisig_RsrA"/>
    <property type="match status" value="1"/>
</dbReference>
<dbReference type="InParanoid" id="A0LSA2"/>
<keyword evidence="2" id="KW-0804">Transcription</keyword>
<gene>
    <name evidence="4" type="ordered locus">Acel_0539</name>
</gene>
<evidence type="ECO:0000259" key="3">
    <source>
        <dbReference type="Pfam" id="PF13490"/>
    </source>
</evidence>
<reference evidence="4 5" key="1">
    <citation type="journal article" date="2009" name="Genome Res.">
        <title>Complete genome of the cellulolytic thermophile Acidothermus cellulolyticus 11B provides insights into its ecophysiological and evolutionary adaptations.</title>
        <authorList>
            <person name="Barabote R.D."/>
            <person name="Xie G."/>
            <person name="Leu D.H."/>
            <person name="Normand P."/>
            <person name="Necsulea A."/>
            <person name="Daubin V."/>
            <person name="Medigue C."/>
            <person name="Adney W.S."/>
            <person name="Xu X.C."/>
            <person name="Lapidus A."/>
            <person name="Parales R.E."/>
            <person name="Detter C."/>
            <person name="Pujic P."/>
            <person name="Bruce D."/>
            <person name="Lavire C."/>
            <person name="Challacombe J.F."/>
            <person name="Brettin T.S."/>
            <person name="Berry A.M."/>
        </authorList>
    </citation>
    <scope>NUCLEOTIDE SEQUENCE [LARGE SCALE GENOMIC DNA]</scope>
    <source>
        <strain evidence="5">ATCC 43068 / DSM 8971 / 11B</strain>
    </source>
</reference>
<evidence type="ECO:0000256" key="2">
    <source>
        <dbReference type="ARBA" id="ARBA00023163"/>
    </source>
</evidence>
<dbReference type="Pfam" id="PF13490">
    <property type="entry name" value="zf-HC2"/>
    <property type="match status" value="1"/>
</dbReference>
<dbReference type="Proteomes" id="UP000008221">
    <property type="component" value="Chromosome"/>
</dbReference>
<dbReference type="eggNOG" id="COG5662">
    <property type="taxonomic scope" value="Bacteria"/>
</dbReference>
<name>A0LSA2_ACIC1</name>
<feature type="domain" description="Putative zinc-finger" evidence="3">
    <location>
        <begin position="11"/>
        <end position="44"/>
    </location>
</feature>
<dbReference type="STRING" id="351607.Acel_0539"/>
<evidence type="ECO:0000256" key="1">
    <source>
        <dbReference type="ARBA" id="ARBA00023015"/>
    </source>
</evidence>
<dbReference type="Gene3D" id="1.10.10.1320">
    <property type="entry name" value="Anti-sigma factor, zinc-finger domain"/>
    <property type="match status" value="1"/>
</dbReference>
<evidence type="ECO:0000313" key="4">
    <source>
        <dbReference type="EMBL" id="ABK52312.1"/>
    </source>
</evidence>
<dbReference type="InterPro" id="IPR024020">
    <property type="entry name" value="Anit_sigma_mycothiol_RsrA"/>
</dbReference>
<keyword evidence="1" id="KW-0805">Transcription regulation</keyword>
<dbReference type="InterPro" id="IPR041916">
    <property type="entry name" value="Anti_sigma_zinc_sf"/>
</dbReference>